<dbReference type="Gene3D" id="3.40.50.12580">
    <property type="match status" value="1"/>
</dbReference>
<dbReference type="GO" id="GO:0016020">
    <property type="term" value="C:membrane"/>
    <property type="evidence" value="ECO:0007669"/>
    <property type="project" value="InterPro"/>
</dbReference>
<comment type="caution">
    <text evidence="1">The sequence shown here is derived from an EMBL/GenBank/DDBJ whole genome shotgun (WGS) entry which is preliminary data.</text>
</comment>
<organism evidence="1 2">
    <name type="scientific">Candidatus Niyogibacteria bacterium CG10_big_fil_rev_8_21_14_0_10_46_36</name>
    <dbReference type="NCBI Taxonomy" id="1974726"/>
    <lineage>
        <taxon>Bacteria</taxon>
        <taxon>Candidatus Niyogiibacteriota</taxon>
    </lineage>
</organism>
<dbReference type="EMBL" id="PFCO01000001">
    <property type="protein sequence ID" value="PIR69983.1"/>
    <property type="molecule type" value="Genomic_DNA"/>
</dbReference>
<dbReference type="Proteomes" id="UP000231503">
    <property type="component" value="Unassembled WGS sequence"/>
</dbReference>
<dbReference type="SUPFAM" id="SSF53756">
    <property type="entry name" value="UDP-Glycosyltransferase/glycogen phosphorylase"/>
    <property type="match status" value="1"/>
</dbReference>
<dbReference type="GO" id="GO:0047355">
    <property type="term" value="F:CDP-glycerol glycerophosphotransferase activity"/>
    <property type="evidence" value="ECO:0007669"/>
    <property type="project" value="InterPro"/>
</dbReference>
<evidence type="ECO:0000313" key="1">
    <source>
        <dbReference type="EMBL" id="PIR69983.1"/>
    </source>
</evidence>
<sequence>MKKTIFFSVYDVHVFRNLFLPPDSVVRKLVLRGDHNIVILRRSQVLPEFFSAEELKNMPHVVIENISYFRPKTRLERAFHFFYSYLVFTGTTKLLATVGDRLDAPPAGGNRHLWVIKWVIAHTFGKFNIIKRNVVPWLYQKIFTERPYKALFDTHNPDLVFCSDIAHFPDIEIAAEAKRRNIKTAGMPSKWDHFNKYFVPVQTDVLAVQNEPMKKEAVKYEGYKSSEVDVVGFPQWDNYYGIERHVIQRDEFLKKMGMPGDSKVILFVSGSVYAADEPDILQAISNQISKGFFGPSVRLLLRPYPQTSEKAKYLQFEQDQNVFINWIDNTNSMDNFLHYVNMMYHADVVISLFSTTAIEAAIFDKPVLTIGFDGYKKRPYHQSVRRWEDLAHFRHVLDTGSVKVIKSFPELFAQIRAYLDDPGQDRELRKDLVDKMCYKIDGRSSERLANFILQNA</sequence>
<protein>
    <submittedName>
        <fullName evidence="1">Uncharacterized protein</fullName>
    </submittedName>
</protein>
<dbReference type="Pfam" id="PF04464">
    <property type="entry name" value="Glyphos_transf"/>
    <property type="match status" value="1"/>
</dbReference>
<gene>
    <name evidence="1" type="ORF">COU47_00935</name>
</gene>
<evidence type="ECO:0000313" key="2">
    <source>
        <dbReference type="Proteomes" id="UP000231503"/>
    </source>
</evidence>
<accession>A0A2H0TEL8</accession>
<dbReference type="AlphaFoldDB" id="A0A2H0TEL8"/>
<dbReference type="InterPro" id="IPR043148">
    <property type="entry name" value="TagF_C"/>
</dbReference>
<name>A0A2H0TEL8_9BACT</name>
<proteinExistence type="predicted"/>
<reference evidence="2" key="1">
    <citation type="submission" date="2017-09" db="EMBL/GenBank/DDBJ databases">
        <title>Depth-based differentiation of microbial function through sediment-hosted aquifers and enrichment of novel symbionts in the deep terrestrial subsurface.</title>
        <authorList>
            <person name="Probst A.J."/>
            <person name="Ladd B."/>
            <person name="Jarett J.K."/>
            <person name="Geller-Mcgrath D.E."/>
            <person name="Sieber C.M.K."/>
            <person name="Emerson J.B."/>
            <person name="Anantharaman K."/>
            <person name="Thomas B.C."/>
            <person name="Malmstrom R."/>
            <person name="Stieglmeier M."/>
            <person name="Klingl A."/>
            <person name="Woyke T."/>
            <person name="Ryan C.M."/>
            <person name="Banfield J.F."/>
        </authorList>
    </citation>
    <scope>NUCLEOTIDE SEQUENCE [LARGE SCALE GENOMIC DNA]</scope>
</reference>
<dbReference type="InterPro" id="IPR007554">
    <property type="entry name" value="Glycerophosphate_synth"/>
</dbReference>